<dbReference type="AlphaFoldDB" id="A0A6N4XK96"/>
<dbReference type="Pfam" id="PF06835">
    <property type="entry name" value="LptC"/>
    <property type="match status" value="1"/>
</dbReference>
<dbReference type="Proteomes" id="UP000445309">
    <property type="component" value="Unassembled WGS sequence"/>
</dbReference>
<sequence length="214" mass="24720">MDLTLPINGLENLYITKMILFKNIPLKKNIAYLFSCAIFFMFTACEEDLTQSGKNQSKNFPSQIINNANIIQRDSGFVTLRAKAHIIEKYELIDSPYTVARKGIDIQFFDKKKPKIPGKLSAKYARIFEYKQFYEAKGDVRITTNEGQRFAMQSIYWDQKKKRIYTRDTVYVTMEDGSTLIGANGMTAKDDFSEYTFYKNTGDFSTTKISQSKQ</sequence>
<reference evidence="1 2" key="1">
    <citation type="submission" date="2020-01" db="EMBL/GenBank/DDBJ databases">
        <authorList>
            <person name="Rodrigo-Torres L."/>
            <person name="Arahal R. D."/>
            <person name="Lucena T."/>
        </authorList>
    </citation>
    <scope>NUCLEOTIDE SEQUENCE [LARGE SCALE GENOMIC DNA]</scope>
    <source>
        <strain evidence="1 2">CECT 9393</strain>
    </source>
</reference>
<name>A0A6N4XK96_9FLAO</name>
<dbReference type="GO" id="GO:0005886">
    <property type="term" value="C:plasma membrane"/>
    <property type="evidence" value="ECO:0007669"/>
    <property type="project" value="InterPro"/>
</dbReference>
<accession>A0A6N4XK96</accession>
<dbReference type="EMBL" id="CACVBY010000007">
    <property type="protein sequence ID" value="CAA7386268.1"/>
    <property type="molecule type" value="Genomic_DNA"/>
</dbReference>
<dbReference type="InterPro" id="IPR026265">
    <property type="entry name" value="LptC"/>
</dbReference>
<evidence type="ECO:0000313" key="1">
    <source>
        <dbReference type="EMBL" id="CAA7386268.1"/>
    </source>
</evidence>
<organism evidence="1 2">
    <name type="scientific">Chryseobacterium fistulae</name>
    <dbReference type="NCBI Taxonomy" id="2675058"/>
    <lineage>
        <taxon>Bacteria</taxon>
        <taxon>Pseudomonadati</taxon>
        <taxon>Bacteroidota</taxon>
        <taxon>Flavobacteriia</taxon>
        <taxon>Flavobacteriales</taxon>
        <taxon>Weeksellaceae</taxon>
        <taxon>Chryseobacterium group</taxon>
        <taxon>Chryseobacterium</taxon>
    </lineage>
</organism>
<protein>
    <recommendedName>
        <fullName evidence="3">LPS export ABC transporter protein LptC</fullName>
    </recommendedName>
</protein>
<dbReference type="NCBIfam" id="TIGR04409">
    <property type="entry name" value="LptC_YrbK"/>
    <property type="match status" value="1"/>
</dbReference>
<dbReference type="InterPro" id="IPR010664">
    <property type="entry name" value="LipoPS_assembly_LptC-rel"/>
</dbReference>
<keyword evidence="2" id="KW-1185">Reference proteome</keyword>
<evidence type="ECO:0000313" key="2">
    <source>
        <dbReference type="Proteomes" id="UP000445309"/>
    </source>
</evidence>
<dbReference type="GO" id="GO:0015221">
    <property type="term" value="F:lipopolysaccharide transmembrane transporter activity"/>
    <property type="evidence" value="ECO:0007669"/>
    <property type="project" value="InterPro"/>
</dbReference>
<gene>
    <name evidence="1" type="ORF">CHRY9393_00560</name>
</gene>
<proteinExistence type="predicted"/>
<evidence type="ECO:0008006" key="3">
    <source>
        <dbReference type="Google" id="ProtNLM"/>
    </source>
</evidence>